<evidence type="ECO:0000313" key="3">
    <source>
        <dbReference type="Proteomes" id="UP000238348"/>
    </source>
</evidence>
<evidence type="ECO:0000313" key="2">
    <source>
        <dbReference type="EMBL" id="AUX41570.1"/>
    </source>
</evidence>
<name>A0A2L0EQM3_SORCE</name>
<keyword evidence="1" id="KW-0472">Membrane</keyword>
<feature type="transmembrane region" description="Helical" evidence="1">
    <location>
        <begin position="12"/>
        <end position="31"/>
    </location>
</feature>
<dbReference type="EMBL" id="CP012673">
    <property type="protein sequence ID" value="AUX41570.1"/>
    <property type="molecule type" value="Genomic_DNA"/>
</dbReference>
<organism evidence="2 3">
    <name type="scientific">Sorangium cellulosum</name>
    <name type="common">Polyangium cellulosum</name>
    <dbReference type="NCBI Taxonomy" id="56"/>
    <lineage>
        <taxon>Bacteria</taxon>
        <taxon>Pseudomonadati</taxon>
        <taxon>Myxococcota</taxon>
        <taxon>Polyangia</taxon>
        <taxon>Polyangiales</taxon>
        <taxon>Polyangiaceae</taxon>
        <taxon>Sorangium</taxon>
    </lineage>
</organism>
<dbReference type="AlphaFoldDB" id="A0A2L0EQM3"/>
<protein>
    <submittedName>
        <fullName evidence="2">Uncharacterized protein</fullName>
    </submittedName>
</protein>
<accession>A0A2L0EQM3</accession>
<keyword evidence="1" id="KW-1133">Transmembrane helix</keyword>
<dbReference type="Proteomes" id="UP000238348">
    <property type="component" value="Chromosome"/>
</dbReference>
<gene>
    <name evidence="2" type="ORF">SOCE26_029910</name>
</gene>
<reference evidence="2 3" key="1">
    <citation type="submission" date="2015-09" db="EMBL/GenBank/DDBJ databases">
        <title>Sorangium comparison.</title>
        <authorList>
            <person name="Zaburannyi N."/>
            <person name="Bunk B."/>
            <person name="Overmann J."/>
            <person name="Mueller R."/>
        </authorList>
    </citation>
    <scope>NUCLEOTIDE SEQUENCE [LARGE SCALE GENOMIC DNA]</scope>
    <source>
        <strain evidence="2 3">So ce26</strain>
    </source>
</reference>
<proteinExistence type="predicted"/>
<dbReference type="RefSeq" id="WP_234023679.1">
    <property type="nucleotide sequence ID" value="NZ_CP012673.1"/>
</dbReference>
<evidence type="ECO:0000256" key="1">
    <source>
        <dbReference type="SAM" id="Phobius"/>
    </source>
</evidence>
<keyword evidence="1" id="KW-0812">Transmembrane</keyword>
<sequence>MGRETIGRGRALVVLAAAAGHLGLVIILGAIRVDLRVLGPVAGAIASYGVLSGADSGYSFFAPGVGSPPVATFEVVDAAGAMIKDHLESGDNAEADLRAGNVVGRFWLEQDQALKRSIAASWAGKMFARHPGAQSVAVRVEQCELAPMHVYRPEDGLRCALHYQAKFVPHAKLLAAPIAGRRAP</sequence>